<evidence type="ECO:0000313" key="9">
    <source>
        <dbReference type="EMBL" id="MFD2036458.1"/>
    </source>
</evidence>
<accession>A0ABW4VQV6</accession>
<dbReference type="PROSITE" id="PS51257">
    <property type="entry name" value="PROKAR_LIPOPROTEIN"/>
    <property type="match status" value="1"/>
</dbReference>
<keyword evidence="10" id="KW-1185">Reference proteome</keyword>
<comment type="subcellular location">
    <subcellularLocation>
        <location evidence="1">Cell outer membrane</location>
    </subcellularLocation>
</comment>
<evidence type="ECO:0000256" key="2">
    <source>
        <dbReference type="ARBA" id="ARBA00006275"/>
    </source>
</evidence>
<dbReference type="Proteomes" id="UP001597361">
    <property type="component" value="Unassembled WGS sequence"/>
</dbReference>
<keyword evidence="4" id="KW-0472">Membrane</keyword>
<evidence type="ECO:0000256" key="3">
    <source>
        <dbReference type="ARBA" id="ARBA00022729"/>
    </source>
</evidence>
<dbReference type="InterPro" id="IPR012944">
    <property type="entry name" value="SusD_RagB_dom"/>
</dbReference>
<feature type="signal peptide" evidence="6">
    <location>
        <begin position="1"/>
        <end position="18"/>
    </location>
</feature>
<keyword evidence="3 6" id="KW-0732">Signal</keyword>
<reference evidence="10" key="1">
    <citation type="journal article" date="2019" name="Int. J. Syst. Evol. Microbiol.">
        <title>The Global Catalogue of Microorganisms (GCM) 10K type strain sequencing project: providing services to taxonomists for standard genome sequencing and annotation.</title>
        <authorList>
            <consortium name="The Broad Institute Genomics Platform"/>
            <consortium name="The Broad Institute Genome Sequencing Center for Infectious Disease"/>
            <person name="Wu L."/>
            <person name="Ma J."/>
        </authorList>
    </citation>
    <scope>NUCLEOTIDE SEQUENCE [LARGE SCALE GENOMIC DNA]</scope>
    <source>
        <strain evidence="10">CGMCC 1.15180</strain>
    </source>
</reference>
<dbReference type="EMBL" id="JBHUHR010000043">
    <property type="protein sequence ID" value="MFD2036458.1"/>
    <property type="molecule type" value="Genomic_DNA"/>
</dbReference>
<evidence type="ECO:0000256" key="6">
    <source>
        <dbReference type="SAM" id="SignalP"/>
    </source>
</evidence>
<dbReference type="RefSeq" id="WP_376887500.1">
    <property type="nucleotide sequence ID" value="NZ_JBHUHR010000043.1"/>
</dbReference>
<evidence type="ECO:0000256" key="1">
    <source>
        <dbReference type="ARBA" id="ARBA00004442"/>
    </source>
</evidence>
<evidence type="ECO:0000256" key="4">
    <source>
        <dbReference type="ARBA" id="ARBA00023136"/>
    </source>
</evidence>
<sequence length="554" mass="62976">MKKISIKYIVLFATMVFASCHGLLDEENKSNVVADEFFTTEEGFESLVNAVYSNLRPVHRDPWVYNAGTDMYVEGRNAQPEGISEYRNLTPFTGEVNTFYTNVYRAIQHSNTALYYGELVPEFSSLNTRVGEVKFLRAYYYFLLVQQFGGVAIVTDRINSPQTEFTRNSEEEVYAFIIGEMNEALALVPEVAAEFGRVSKRAVRHFLAKVHLTRGYLDIAASNDFELASSLADAAIAGQGLTLSFEDLFWPGNEENAEILFSIQYDLASMPNLTNSGNIQNYFFGPYMGGQGAAEGYPNRSYTLCPTMYTFDLFTEHDARFNTTFMIEYYNRYYDYYDRKDERDELKVKYYYTPKWDLADTTAWRQADPANRADTKIIPYSNVWEASRSTPLDNATPAVRKFDDPNAVFSGAGSSSRDMFLARLGETYLIAAEAYFQRGDLATAADRINTVRARAAKTGSQAQMQISAADVNIDFILDERGRELLGEYHRWTDLKRTGQLIERTRLYNRDIKQKWFDNGVNPFEGIGGGLKILRPIPQAALDLNDSEYPQNPGY</sequence>
<dbReference type="Gene3D" id="1.25.40.390">
    <property type="match status" value="1"/>
</dbReference>
<evidence type="ECO:0000313" key="10">
    <source>
        <dbReference type="Proteomes" id="UP001597361"/>
    </source>
</evidence>
<proteinExistence type="inferred from homology"/>
<gene>
    <name evidence="9" type="ORF">ACFSKL_16755</name>
</gene>
<dbReference type="SUPFAM" id="SSF48452">
    <property type="entry name" value="TPR-like"/>
    <property type="match status" value="1"/>
</dbReference>
<evidence type="ECO:0000259" key="7">
    <source>
        <dbReference type="Pfam" id="PF07980"/>
    </source>
</evidence>
<keyword evidence="5" id="KW-0998">Cell outer membrane</keyword>
<dbReference type="InterPro" id="IPR011990">
    <property type="entry name" value="TPR-like_helical_dom_sf"/>
</dbReference>
<evidence type="ECO:0000259" key="8">
    <source>
        <dbReference type="Pfam" id="PF14322"/>
    </source>
</evidence>
<dbReference type="Pfam" id="PF14322">
    <property type="entry name" value="SusD-like_3"/>
    <property type="match status" value="1"/>
</dbReference>
<feature type="domain" description="RagB/SusD" evidence="7">
    <location>
        <begin position="258"/>
        <end position="554"/>
    </location>
</feature>
<organism evidence="9 10">
    <name type="scientific">Belliella marina</name>
    <dbReference type="NCBI Taxonomy" id="1644146"/>
    <lineage>
        <taxon>Bacteria</taxon>
        <taxon>Pseudomonadati</taxon>
        <taxon>Bacteroidota</taxon>
        <taxon>Cytophagia</taxon>
        <taxon>Cytophagales</taxon>
        <taxon>Cyclobacteriaceae</taxon>
        <taxon>Belliella</taxon>
    </lineage>
</organism>
<evidence type="ECO:0000256" key="5">
    <source>
        <dbReference type="ARBA" id="ARBA00023237"/>
    </source>
</evidence>
<dbReference type="Pfam" id="PF07980">
    <property type="entry name" value="SusD_RagB"/>
    <property type="match status" value="1"/>
</dbReference>
<protein>
    <submittedName>
        <fullName evidence="9">RagB/SusD family nutrient uptake outer membrane protein</fullName>
    </submittedName>
</protein>
<dbReference type="InterPro" id="IPR033985">
    <property type="entry name" value="SusD-like_N"/>
</dbReference>
<comment type="similarity">
    <text evidence="2">Belongs to the SusD family.</text>
</comment>
<name>A0ABW4VQV6_9BACT</name>
<feature type="chain" id="PRO_5047109020" evidence="6">
    <location>
        <begin position="19"/>
        <end position="554"/>
    </location>
</feature>
<feature type="domain" description="SusD-like N-terminal" evidence="8">
    <location>
        <begin position="24"/>
        <end position="212"/>
    </location>
</feature>
<comment type="caution">
    <text evidence="9">The sequence shown here is derived from an EMBL/GenBank/DDBJ whole genome shotgun (WGS) entry which is preliminary data.</text>
</comment>